<gene>
    <name evidence="2" type="ORF">THAOC_14503</name>
</gene>
<accession>K0SF69</accession>
<keyword evidence="3" id="KW-1185">Reference proteome</keyword>
<sequence length="134" mass="14813">MGREWWWVLGAYSPELSTAALYVWSGVTFVESSLERGLESTGVVGAKPDESHSVCLLLFVMPTPHWDPSLFVSLQDRRPVRNKLLEGLKPERAATRGASELAQVRAPLCWTGATVGPSGHSSHRNRNRKQEGKS</sequence>
<dbReference type="EMBL" id="AGNL01016944">
    <property type="protein sequence ID" value="EJK64733.1"/>
    <property type="molecule type" value="Genomic_DNA"/>
</dbReference>
<organism evidence="2 3">
    <name type="scientific">Thalassiosira oceanica</name>
    <name type="common">Marine diatom</name>
    <dbReference type="NCBI Taxonomy" id="159749"/>
    <lineage>
        <taxon>Eukaryota</taxon>
        <taxon>Sar</taxon>
        <taxon>Stramenopiles</taxon>
        <taxon>Ochrophyta</taxon>
        <taxon>Bacillariophyta</taxon>
        <taxon>Coscinodiscophyceae</taxon>
        <taxon>Thalassiosirophycidae</taxon>
        <taxon>Thalassiosirales</taxon>
        <taxon>Thalassiosiraceae</taxon>
        <taxon>Thalassiosira</taxon>
    </lineage>
</organism>
<evidence type="ECO:0000313" key="2">
    <source>
        <dbReference type="EMBL" id="EJK64733.1"/>
    </source>
</evidence>
<evidence type="ECO:0000313" key="3">
    <source>
        <dbReference type="Proteomes" id="UP000266841"/>
    </source>
</evidence>
<dbReference type="Proteomes" id="UP000266841">
    <property type="component" value="Unassembled WGS sequence"/>
</dbReference>
<proteinExistence type="predicted"/>
<feature type="region of interest" description="Disordered" evidence="1">
    <location>
        <begin position="113"/>
        <end position="134"/>
    </location>
</feature>
<evidence type="ECO:0000256" key="1">
    <source>
        <dbReference type="SAM" id="MobiDB-lite"/>
    </source>
</evidence>
<protein>
    <submittedName>
        <fullName evidence="2">Uncharacterized protein</fullName>
    </submittedName>
</protein>
<dbReference type="AlphaFoldDB" id="K0SF69"/>
<reference evidence="2 3" key="1">
    <citation type="journal article" date="2012" name="Genome Biol.">
        <title>Genome and low-iron response of an oceanic diatom adapted to chronic iron limitation.</title>
        <authorList>
            <person name="Lommer M."/>
            <person name="Specht M."/>
            <person name="Roy A.S."/>
            <person name="Kraemer L."/>
            <person name="Andreson R."/>
            <person name="Gutowska M.A."/>
            <person name="Wolf J."/>
            <person name="Bergner S.V."/>
            <person name="Schilhabel M.B."/>
            <person name="Klostermeier U.C."/>
            <person name="Beiko R.G."/>
            <person name="Rosenstiel P."/>
            <person name="Hippler M."/>
            <person name="Laroche J."/>
        </authorList>
    </citation>
    <scope>NUCLEOTIDE SEQUENCE [LARGE SCALE GENOMIC DNA]</scope>
    <source>
        <strain evidence="2 3">CCMP1005</strain>
    </source>
</reference>
<comment type="caution">
    <text evidence="2">The sequence shown here is derived from an EMBL/GenBank/DDBJ whole genome shotgun (WGS) entry which is preliminary data.</text>
</comment>
<name>K0SF69_THAOC</name>